<dbReference type="PATRIC" id="fig|1261131.3.peg.874"/>
<dbReference type="KEGG" id="lar:lam_912"/>
<gene>
    <name evidence="2" type="ORF">lam_912</name>
</gene>
<dbReference type="AlphaFoldDB" id="U6B642"/>
<protein>
    <submittedName>
        <fullName evidence="2">Uncharacterized protein</fullName>
    </submittedName>
</protein>
<organism evidence="2 3">
    <name type="scientific">Candidatus Liberibacter americanus str. Sao Paulo</name>
    <dbReference type="NCBI Taxonomy" id="1261131"/>
    <lineage>
        <taxon>Bacteria</taxon>
        <taxon>Pseudomonadati</taxon>
        <taxon>Pseudomonadota</taxon>
        <taxon>Alphaproteobacteria</taxon>
        <taxon>Hyphomicrobiales</taxon>
        <taxon>Rhizobiaceae</taxon>
        <taxon>Liberibacter</taxon>
    </lineage>
</organism>
<keyword evidence="1" id="KW-0472">Membrane</keyword>
<evidence type="ECO:0000256" key="1">
    <source>
        <dbReference type="SAM" id="Phobius"/>
    </source>
</evidence>
<dbReference type="Proteomes" id="UP000017862">
    <property type="component" value="Chromosome"/>
</dbReference>
<keyword evidence="3" id="KW-1185">Reference proteome</keyword>
<accession>U6B642</accession>
<evidence type="ECO:0000313" key="3">
    <source>
        <dbReference type="Proteomes" id="UP000017862"/>
    </source>
</evidence>
<feature type="transmembrane region" description="Helical" evidence="1">
    <location>
        <begin position="119"/>
        <end position="137"/>
    </location>
</feature>
<keyword evidence="1" id="KW-0812">Transmembrane</keyword>
<dbReference type="STRING" id="1261131.lam_912"/>
<reference evidence="2 3" key="1">
    <citation type="journal article" date="2014" name="Mol. Plant Microbe Interact.">
        <title>The complete genome sequence of Candidatus Liberibacter americanus, associated with citrus Huanglongbing.</title>
        <authorList>
            <person name="Wulff N.A."/>
            <person name="Zhang S."/>
            <person name="Setubal J.C."/>
            <person name="Almeida N.F."/>
            <person name="Martins E.C."/>
            <person name="Harakava R."/>
            <person name="Kumar D."/>
            <person name="Rangel L.T."/>
            <person name="Foissac X."/>
            <person name="Bove J."/>
            <person name="Gabriel D.W."/>
        </authorList>
    </citation>
    <scope>NUCLEOTIDE SEQUENCE [LARGE SCALE GENOMIC DNA]</scope>
    <source>
        <strain evidence="2 3">Sao Paulo</strain>
    </source>
</reference>
<evidence type="ECO:0000313" key="2">
    <source>
        <dbReference type="EMBL" id="AHA28244.1"/>
    </source>
</evidence>
<dbReference type="HOGENOM" id="CLU_1851475_0_0_5"/>
<dbReference type="EMBL" id="CP006604">
    <property type="protein sequence ID" value="AHA28244.1"/>
    <property type="molecule type" value="Genomic_DNA"/>
</dbReference>
<keyword evidence="1" id="KW-1133">Transmembrane helix</keyword>
<proteinExistence type="predicted"/>
<name>U6B642_9HYPH</name>
<sequence>MKNIEFIKDNKMSSNEIPKNKIQKIPANKNNNSINTAKKNNDLTYIKNDIRDIKIDIREFRADIYCEMKDASTVYSILKNGDTRVLSSIQTLMDVIEENSDNSNKKLEQITKELKKTRIFLILSILTIIILNLLILIY</sequence>